<name>X1EFQ7_9ZZZZ</name>
<feature type="non-terminal residue" evidence="1">
    <location>
        <position position="1"/>
    </location>
</feature>
<comment type="caution">
    <text evidence="1">The sequence shown here is derived from an EMBL/GenBank/DDBJ whole genome shotgun (WGS) entry which is preliminary data.</text>
</comment>
<gene>
    <name evidence="1" type="ORF">S01H4_59311</name>
</gene>
<organism evidence="1">
    <name type="scientific">marine sediment metagenome</name>
    <dbReference type="NCBI Taxonomy" id="412755"/>
    <lineage>
        <taxon>unclassified sequences</taxon>
        <taxon>metagenomes</taxon>
        <taxon>ecological metagenomes</taxon>
    </lineage>
</organism>
<evidence type="ECO:0000313" key="1">
    <source>
        <dbReference type="EMBL" id="GAH07483.1"/>
    </source>
</evidence>
<sequence length="32" mass="3520">PKIEAGSSLENLEVVTDTSYDTSKSWSEYSPV</sequence>
<reference evidence="1" key="1">
    <citation type="journal article" date="2014" name="Front. Microbiol.">
        <title>High frequency of phylogenetically diverse reductive dehalogenase-homologous genes in deep subseafloor sedimentary metagenomes.</title>
        <authorList>
            <person name="Kawai M."/>
            <person name="Futagami T."/>
            <person name="Toyoda A."/>
            <person name="Takaki Y."/>
            <person name="Nishi S."/>
            <person name="Hori S."/>
            <person name="Arai W."/>
            <person name="Tsubouchi T."/>
            <person name="Morono Y."/>
            <person name="Uchiyama I."/>
            <person name="Ito T."/>
            <person name="Fujiyama A."/>
            <person name="Inagaki F."/>
            <person name="Takami H."/>
        </authorList>
    </citation>
    <scope>NUCLEOTIDE SEQUENCE</scope>
    <source>
        <strain evidence="1">Expedition CK06-06</strain>
    </source>
</reference>
<dbReference type="EMBL" id="BART01034764">
    <property type="protein sequence ID" value="GAH07483.1"/>
    <property type="molecule type" value="Genomic_DNA"/>
</dbReference>
<proteinExistence type="predicted"/>
<dbReference type="AlphaFoldDB" id="X1EFQ7"/>
<accession>X1EFQ7</accession>
<protein>
    <submittedName>
        <fullName evidence="1">Uncharacterized protein</fullName>
    </submittedName>
</protein>